<reference evidence="2 3" key="1">
    <citation type="journal article" date="2023" name="G3 (Bethesda)">
        <title>A chromosome-length genome assembly and annotation of blackberry (Rubus argutus, cv. 'Hillquist').</title>
        <authorList>
            <person name="Bruna T."/>
            <person name="Aryal R."/>
            <person name="Dudchenko O."/>
            <person name="Sargent D.J."/>
            <person name="Mead D."/>
            <person name="Buti M."/>
            <person name="Cavallini A."/>
            <person name="Hytonen T."/>
            <person name="Andres J."/>
            <person name="Pham M."/>
            <person name="Weisz D."/>
            <person name="Mascagni F."/>
            <person name="Usai G."/>
            <person name="Natali L."/>
            <person name="Bassil N."/>
            <person name="Fernandez G.E."/>
            <person name="Lomsadze A."/>
            <person name="Armour M."/>
            <person name="Olukolu B."/>
            <person name="Poorten T."/>
            <person name="Britton C."/>
            <person name="Davik J."/>
            <person name="Ashrafi H."/>
            <person name="Aiden E.L."/>
            <person name="Borodovsky M."/>
            <person name="Worthington M."/>
        </authorList>
    </citation>
    <scope>NUCLEOTIDE SEQUENCE [LARGE SCALE GENOMIC DNA]</scope>
    <source>
        <strain evidence="2">PI 553951</strain>
    </source>
</reference>
<keyword evidence="1" id="KW-0732">Signal</keyword>
<sequence length="76" mass="7869">MAVLEWNALILCVVTSFDNPVGASDIGVSYGMLARESPPCGNRSCIGIGVTLGIGNEDLADLAGGQDAVNTWTSKR</sequence>
<feature type="signal peptide" evidence="1">
    <location>
        <begin position="1"/>
        <end position="23"/>
    </location>
</feature>
<feature type="chain" id="PRO_5043340522" evidence="1">
    <location>
        <begin position="24"/>
        <end position="76"/>
    </location>
</feature>
<protein>
    <submittedName>
        <fullName evidence="2">Uncharacterized protein</fullName>
    </submittedName>
</protein>
<proteinExistence type="predicted"/>
<comment type="caution">
    <text evidence="2">The sequence shown here is derived from an EMBL/GenBank/DDBJ whole genome shotgun (WGS) entry which is preliminary data.</text>
</comment>
<gene>
    <name evidence="2" type="ORF">M0R45_003665</name>
</gene>
<evidence type="ECO:0000256" key="1">
    <source>
        <dbReference type="SAM" id="SignalP"/>
    </source>
</evidence>
<dbReference type="EMBL" id="JBEDUW010000001">
    <property type="protein sequence ID" value="KAK9948077.1"/>
    <property type="molecule type" value="Genomic_DNA"/>
</dbReference>
<name>A0AAW1YID5_RUBAR</name>
<evidence type="ECO:0000313" key="2">
    <source>
        <dbReference type="EMBL" id="KAK9948077.1"/>
    </source>
</evidence>
<evidence type="ECO:0000313" key="3">
    <source>
        <dbReference type="Proteomes" id="UP001457282"/>
    </source>
</evidence>
<keyword evidence="3" id="KW-1185">Reference proteome</keyword>
<organism evidence="2 3">
    <name type="scientific">Rubus argutus</name>
    <name type="common">Southern blackberry</name>
    <dbReference type="NCBI Taxonomy" id="59490"/>
    <lineage>
        <taxon>Eukaryota</taxon>
        <taxon>Viridiplantae</taxon>
        <taxon>Streptophyta</taxon>
        <taxon>Embryophyta</taxon>
        <taxon>Tracheophyta</taxon>
        <taxon>Spermatophyta</taxon>
        <taxon>Magnoliopsida</taxon>
        <taxon>eudicotyledons</taxon>
        <taxon>Gunneridae</taxon>
        <taxon>Pentapetalae</taxon>
        <taxon>rosids</taxon>
        <taxon>fabids</taxon>
        <taxon>Rosales</taxon>
        <taxon>Rosaceae</taxon>
        <taxon>Rosoideae</taxon>
        <taxon>Rosoideae incertae sedis</taxon>
        <taxon>Rubus</taxon>
    </lineage>
</organism>
<dbReference type="Proteomes" id="UP001457282">
    <property type="component" value="Unassembled WGS sequence"/>
</dbReference>
<dbReference type="AlphaFoldDB" id="A0AAW1YID5"/>
<accession>A0AAW1YID5</accession>